<proteinExistence type="predicted"/>
<accession>A0A1H7YV61</accession>
<dbReference type="Proteomes" id="UP001224812">
    <property type="component" value="Unassembled WGS sequence"/>
</dbReference>
<dbReference type="EMBL" id="JASAVS010000020">
    <property type="protein sequence ID" value="MDP8085958.1"/>
    <property type="molecule type" value="Genomic_DNA"/>
</dbReference>
<dbReference type="Proteomes" id="UP000198883">
    <property type="component" value="Unassembled WGS sequence"/>
</dbReference>
<evidence type="ECO:0000313" key="4">
    <source>
        <dbReference type="Proteomes" id="UP001224812"/>
    </source>
</evidence>
<evidence type="ECO:0000313" key="2">
    <source>
        <dbReference type="EMBL" id="SEM49801.1"/>
    </source>
</evidence>
<organism evidence="2 3">
    <name type="scientific">Phocoenobacter skyensis</name>
    <dbReference type="NCBI Taxonomy" id="97481"/>
    <lineage>
        <taxon>Bacteria</taxon>
        <taxon>Pseudomonadati</taxon>
        <taxon>Pseudomonadota</taxon>
        <taxon>Gammaproteobacteria</taxon>
        <taxon>Pasteurellales</taxon>
        <taxon>Pasteurellaceae</taxon>
        <taxon>Phocoenobacter</taxon>
    </lineage>
</organism>
<reference evidence="3" key="1">
    <citation type="submission" date="2016-10" db="EMBL/GenBank/DDBJ databases">
        <authorList>
            <person name="Varghese N."/>
            <person name="Submissions S."/>
        </authorList>
    </citation>
    <scope>NUCLEOTIDE SEQUENCE [LARGE SCALE GENOMIC DNA]</scope>
    <source>
        <strain evidence="3">DSM 24204</strain>
    </source>
</reference>
<reference evidence="2" key="2">
    <citation type="submission" date="2016-10" db="EMBL/GenBank/DDBJ databases">
        <authorList>
            <person name="de Groot N.N."/>
        </authorList>
    </citation>
    <scope>NUCLEOTIDE SEQUENCE [LARGE SCALE GENOMIC DNA]</scope>
    <source>
        <strain evidence="2">DSM 24204</strain>
    </source>
</reference>
<gene>
    <name evidence="1" type="ORF">QJT92_08515</name>
    <name evidence="2" type="ORF">SAMN05444853_12057</name>
</gene>
<dbReference type="GeneID" id="83544361"/>
<name>A0A1H7YV61_9PAST</name>
<reference evidence="1 4" key="3">
    <citation type="journal article" date="2023" name="Front. Microbiol.">
        <title>Phylogeography and host specificity of Pasteurellaceae pathogenic to sea-farmed fish in the north-east Atlantic.</title>
        <authorList>
            <person name="Gulla S."/>
            <person name="Colquhoun D.J."/>
            <person name="Olsen A.B."/>
            <person name="Spilsberg B."/>
            <person name="Lagesen K."/>
            <person name="Aakesson C.P."/>
            <person name="Strom S."/>
            <person name="Manji F."/>
            <person name="Birkbeck T.H."/>
            <person name="Nilsen H.K."/>
        </authorList>
    </citation>
    <scope>NUCLEOTIDE SEQUENCE [LARGE SCALE GENOMIC DNA]</scope>
    <source>
        <strain evidence="1 4">VIO11850</strain>
    </source>
</reference>
<dbReference type="STRING" id="97481.SAMN05444853_12057"/>
<dbReference type="AlphaFoldDB" id="A0A1H7YV61"/>
<dbReference type="OrthoDB" id="1826057at2"/>
<keyword evidence="4" id="KW-1185">Reference proteome</keyword>
<dbReference type="RefSeq" id="WP_090922687.1">
    <property type="nucleotide sequence ID" value="NZ_CP016180.1"/>
</dbReference>
<evidence type="ECO:0000313" key="3">
    <source>
        <dbReference type="Proteomes" id="UP000198883"/>
    </source>
</evidence>
<evidence type="ECO:0000313" key="1">
    <source>
        <dbReference type="EMBL" id="MDP8085958.1"/>
    </source>
</evidence>
<dbReference type="EMBL" id="FOBN01000020">
    <property type="protein sequence ID" value="SEM49801.1"/>
    <property type="molecule type" value="Genomic_DNA"/>
</dbReference>
<sequence>MEMMLQALDEIENQEEFHKNWSILKSIINQDFSIHEYTIYYWCFWGYQESDCWEITLYIRQLWKEIKNKCTTM</sequence>
<protein>
    <submittedName>
        <fullName evidence="2">Uncharacterized protein</fullName>
    </submittedName>
</protein>